<evidence type="ECO:0000256" key="5">
    <source>
        <dbReference type="ARBA" id="ARBA00025933"/>
    </source>
</evidence>
<dbReference type="EMBL" id="QUSG01000021">
    <property type="protein sequence ID" value="KAA3521904.1"/>
    <property type="molecule type" value="Genomic_DNA"/>
</dbReference>
<dbReference type="GeneID" id="60681598"/>
<evidence type="ECO:0000313" key="9">
    <source>
        <dbReference type="EMBL" id="KAA3521904.1"/>
    </source>
</evidence>
<gene>
    <name evidence="11" type="primary">flgC</name>
    <name evidence="9" type="ORF">DXT89_23370</name>
    <name evidence="11" type="ORF">GOZ88_16615</name>
    <name evidence="10" type="ORF">GOZ90_12950</name>
</gene>
<dbReference type="EMBL" id="WPHU01000006">
    <property type="protein sequence ID" value="MVA57728.1"/>
    <property type="molecule type" value="Genomic_DNA"/>
</dbReference>
<comment type="caution">
    <text evidence="11">The sequence shown here is derived from an EMBL/GenBank/DDBJ whole genome shotgun (WGS) entry which is preliminary data.</text>
</comment>
<evidence type="ECO:0000313" key="11">
    <source>
        <dbReference type="EMBL" id="MVA57728.1"/>
    </source>
</evidence>
<evidence type="ECO:0000259" key="8">
    <source>
        <dbReference type="Pfam" id="PF06429"/>
    </source>
</evidence>
<dbReference type="AlphaFoldDB" id="A0A109CYC7"/>
<dbReference type="PANTHER" id="PTHR30435">
    <property type="entry name" value="FLAGELLAR PROTEIN"/>
    <property type="match status" value="1"/>
</dbReference>
<dbReference type="RefSeq" id="WP_060716399.1">
    <property type="nucleotide sequence ID" value="NZ_AP023268.1"/>
</dbReference>
<dbReference type="EMBL" id="WPHR01000009">
    <property type="protein sequence ID" value="MUZ73589.1"/>
    <property type="molecule type" value="Genomic_DNA"/>
</dbReference>
<evidence type="ECO:0000313" key="10">
    <source>
        <dbReference type="EMBL" id="MUZ73589.1"/>
    </source>
</evidence>
<organism evidence="11 13">
    <name type="scientific">Agrobacterium vitis</name>
    <name type="common">Rhizobium vitis</name>
    <dbReference type="NCBI Taxonomy" id="373"/>
    <lineage>
        <taxon>Bacteria</taxon>
        <taxon>Pseudomonadati</taxon>
        <taxon>Pseudomonadota</taxon>
        <taxon>Alphaproteobacteria</taxon>
        <taxon>Hyphomicrobiales</taxon>
        <taxon>Rhizobiaceae</taxon>
        <taxon>Rhizobium/Agrobacterium group</taxon>
        <taxon>Agrobacterium</taxon>
    </lineage>
</organism>
<accession>A0A109CYC7</accession>
<proteinExistence type="inferred from homology"/>
<evidence type="ECO:0000256" key="1">
    <source>
        <dbReference type="ARBA" id="ARBA00004117"/>
    </source>
</evidence>
<dbReference type="InterPro" id="IPR001444">
    <property type="entry name" value="Flag_bb_rod_N"/>
</dbReference>
<evidence type="ECO:0000256" key="3">
    <source>
        <dbReference type="ARBA" id="ARBA00017941"/>
    </source>
</evidence>
<dbReference type="InterPro" id="IPR010930">
    <property type="entry name" value="Flg_bb/hook_C_dom"/>
</dbReference>
<keyword evidence="11" id="KW-0966">Cell projection</keyword>
<sequence>MDSVTATDPLTSALKIAGSGLDVQSTRLRIVSENIANAQSTGDTPGANPYRRKTITFGSEMDRATGTELVKVKKLGFDKSNFTEEYDPSNPAADAKGYVKMPNVNVLIEMADMREANRTYEANLQSVKQTRDLITSTLDLLKSSQ</sequence>
<reference evidence="13 14" key="2">
    <citation type="submission" date="2019-12" db="EMBL/GenBank/DDBJ databases">
        <title>Whole-genome sequencing of Allorhizobium vitis.</title>
        <authorList>
            <person name="Gan H.M."/>
            <person name="Szegedi E."/>
            <person name="Burr T."/>
            <person name="Savka M.A."/>
        </authorList>
    </citation>
    <scope>NUCLEOTIDE SEQUENCE [LARGE SCALE GENOMIC DNA]</scope>
    <source>
        <strain evidence="11 13">CG415</strain>
        <strain evidence="10 14">CG516</strain>
    </source>
</reference>
<dbReference type="InterPro" id="IPR006299">
    <property type="entry name" value="FlgC"/>
</dbReference>
<dbReference type="Pfam" id="PF06429">
    <property type="entry name" value="Flg_bbr_C"/>
    <property type="match status" value="1"/>
</dbReference>
<keyword evidence="11" id="KW-0282">Flagellum</keyword>
<dbReference type="NCBIfam" id="TIGR01395">
    <property type="entry name" value="FlgC"/>
    <property type="match status" value="1"/>
</dbReference>
<reference evidence="9 12" key="1">
    <citation type="submission" date="2018-08" db="EMBL/GenBank/DDBJ databases">
        <title>Genome sequencing of Agrobacterium vitis strain ICMP 10754.</title>
        <authorList>
            <person name="Visnovsky S.B."/>
            <person name="Pitman A.R."/>
        </authorList>
    </citation>
    <scope>NUCLEOTIDE SEQUENCE [LARGE SCALE GENOMIC DNA]</scope>
    <source>
        <strain evidence="9 12">ICMP 10754</strain>
    </source>
</reference>
<evidence type="ECO:0000313" key="13">
    <source>
        <dbReference type="Proteomes" id="UP000440716"/>
    </source>
</evidence>
<dbReference type="Pfam" id="PF00460">
    <property type="entry name" value="Flg_bb_rod"/>
    <property type="match status" value="1"/>
</dbReference>
<dbReference type="GO" id="GO:0071978">
    <property type="term" value="P:bacterial-type flagellum-dependent swarming motility"/>
    <property type="evidence" value="ECO:0007669"/>
    <property type="project" value="TreeGrafter"/>
</dbReference>
<keyword evidence="4 6" id="KW-0975">Bacterial flagellum</keyword>
<dbReference type="Proteomes" id="UP000440716">
    <property type="component" value="Unassembled WGS sequence"/>
</dbReference>
<keyword evidence="11" id="KW-0969">Cilium</keyword>
<comment type="similarity">
    <text evidence="2">Belongs to the flagella basal body rod proteins family.</text>
</comment>
<protein>
    <recommendedName>
        <fullName evidence="3 6">Flagellar basal-body rod protein FlgC</fullName>
    </recommendedName>
</protein>
<evidence type="ECO:0000256" key="4">
    <source>
        <dbReference type="ARBA" id="ARBA00023143"/>
    </source>
</evidence>
<comment type="subunit">
    <text evidence="5 6">The basal body constitutes a major portion of the flagellar organelle and consists of four rings (L,P,S, and M) mounted on a central rod. The rod consists of about 26 subunits of FlgG in the distal portion, and FlgB, FlgC and FlgF are thought to build up the proximal portion of the rod with about 6 subunits each.</text>
</comment>
<evidence type="ECO:0000256" key="2">
    <source>
        <dbReference type="ARBA" id="ARBA00009677"/>
    </source>
</evidence>
<evidence type="ECO:0000259" key="7">
    <source>
        <dbReference type="Pfam" id="PF00460"/>
    </source>
</evidence>
<comment type="subcellular location">
    <subcellularLocation>
        <location evidence="1 6">Bacterial flagellum basal body</location>
    </subcellularLocation>
</comment>
<feature type="domain" description="Flagellar basal body rod protein N-terminal" evidence="7">
    <location>
        <begin position="14"/>
        <end position="41"/>
    </location>
</feature>
<dbReference type="GO" id="GO:0030694">
    <property type="term" value="C:bacterial-type flagellum basal body, rod"/>
    <property type="evidence" value="ECO:0007669"/>
    <property type="project" value="UniProtKB-UniRule"/>
</dbReference>
<name>A0A109CYC7_AGRVI</name>
<dbReference type="PANTHER" id="PTHR30435:SF2">
    <property type="entry name" value="FLAGELLAR BASAL-BODY ROD PROTEIN FLGC"/>
    <property type="match status" value="1"/>
</dbReference>
<feature type="domain" description="Flagellar basal-body/hook protein C-terminal" evidence="8">
    <location>
        <begin position="96"/>
        <end position="140"/>
    </location>
</feature>
<evidence type="ECO:0000256" key="6">
    <source>
        <dbReference type="RuleBase" id="RU362062"/>
    </source>
</evidence>
<dbReference type="OrthoDB" id="9813951at2"/>
<evidence type="ECO:0000313" key="14">
    <source>
        <dbReference type="Proteomes" id="UP000477951"/>
    </source>
</evidence>
<dbReference type="Proteomes" id="UP000436911">
    <property type="component" value="Unassembled WGS sequence"/>
</dbReference>
<dbReference type="Proteomes" id="UP000477951">
    <property type="component" value="Unassembled WGS sequence"/>
</dbReference>
<evidence type="ECO:0000313" key="12">
    <source>
        <dbReference type="Proteomes" id="UP000436911"/>
    </source>
</evidence>